<proteinExistence type="predicted"/>
<dbReference type="GO" id="GO:0046718">
    <property type="term" value="P:symbiont entry into host cell"/>
    <property type="evidence" value="ECO:0007669"/>
    <property type="project" value="InterPro"/>
</dbReference>
<feature type="domain" description="Phage tail fibre protein N-terminal" evidence="3">
    <location>
        <begin position="1"/>
        <end position="150"/>
    </location>
</feature>
<dbReference type="EMBL" id="CP034752">
    <property type="protein sequence ID" value="QBH97342.1"/>
    <property type="molecule type" value="Genomic_DNA"/>
</dbReference>
<comment type="subcellular location">
    <subcellularLocation>
        <location evidence="1">Virion</location>
    </subcellularLocation>
</comment>
<protein>
    <submittedName>
        <fullName evidence="5">Phage tail protein</fullName>
    </submittedName>
</protein>
<dbReference type="PANTHER" id="PTHR35191">
    <property type="entry name" value="PROPHAGE SIDE TAIL FIBER PROTEIN HOMOLOG STFQ-RELATED"/>
    <property type="match status" value="1"/>
</dbReference>
<reference evidence="5 6" key="1">
    <citation type="submission" date="2019-03" db="EMBL/GenBank/DDBJ databases">
        <title>Pragia sp. nov. isolated from the gut tract of Carduelis flavirostris.</title>
        <authorList>
            <person name="Ge Y."/>
        </authorList>
    </citation>
    <scope>NUCLEOTIDE SEQUENCE [LARGE SCALE GENOMIC DNA]</scope>
    <source>
        <strain evidence="5 6">CF-458</strain>
    </source>
</reference>
<dbReference type="Pfam" id="PF12571">
    <property type="entry name" value="Phage_tail_fib"/>
    <property type="match status" value="1"/>
</dbReference>
<evidence type="ECO:0000256" key="2">
    <source>
        <dbReference type="ARBA" id="ARBA00022581"/>
    </source>
</evidence>
<evidence type="ECO:0000259" key="4">
    <source>
        <dbReference type="Pfam" id="PF21882"/>
    </source>
</evidence>
<keyword evidence="2" id="KW-0945">Host-virus interaction</keyword>
<dbReference type="InterPro" id="IPR054075">
    <property type="entry name" value="Gp53-like_C"/>
</dbReference>
<feature type="domain" description="Putative tail fiber protein gp53-like C-terminal" evidence="4">
    <location>
        <begin position="350"/>
        <end position="428"/>
    </location>
</feature>
<dbReference type="OrthoDB" id="9810174at2"/>
<dbReference type="Pfam" id="PF21882">
    <property type="entry name" value="Gp53-like_C"/>
    <property type="match status" value="1"/>
</dbReference>
<keyword evidence="6" id="KW-1185">Reference proteome</keyword>
<dbReference type="Gene3D" id="2.60.40.3940">
    <property type="match status" value="1"/>
</dbReference>
<evidence type="ECO:0000259" key="3">
    <source>
        <dbReference type="Pfam" id="PF12571"/>
    </source>
</evidence>
<dbReference type="AlphaFoldDB" id="A0A411WMD6"/>
<sequence length="428" mass="45535">MSVKFYTILTELGAAKLANATALGSTLEITHMAVGDGGGVTPTPTASQTALIHEQRRAPLNSLGVDPVNTNQIIAEQIIPEDVGGWYIREVGLFDKDGILIAVANCPDTYKPQLSEGSGRTQAVRMILIVSSTAAVTLKIDPSVVLATRKYVDDLSNAIEIRMSAALIAHQNSRNHPSATTTEKGFVKLSSAVNSTSTTDAATPSAVRLAYDLAVSKVSPETLQNKGFFHSQVNKQDVSQFTFNDFGRRVWIDNDSPSAFTLPDISNIEGSGQTITVWNVRDTNITISVGNSSNSISVPMSTVKTLTLRPTESVVLVVEQNKTWHATGDAVLRLTPSWSFNPAFNGGWQKLPSGLIIQWGGVSTISGDTTTMLPVTFPTAFLHAAVTMDYTPGSGAVTYIAACPSSRSTIISRTASPGLGGRYIAIGY</sequence>
<dbReference type="PANTHER" id="PTHR35191:SF1">
    <property type="entry name" value="PROPHAGE SIDE TAIL FIBER PROTEIN HOMOLOG STFQ-RELATED"/>
    <property type="match status" value="1"/>
</dbReference>
<dbReference type="RefSeq" id="WP_130592275.1">
    <property type="nucleotide sequence ID" value="NZ_CP034752.1"/>
</dbReference>
<dbReference type="GO" id="GO:0019062">
    <property type="term" value="P:virion attachment to host cell"/>
    <property type="evidence" value="ECO:0007669"/>
    <property type="project" value="InterPro"/>
</dbReference>
<organism evidence="5 6">
    <name type="scientific">Limnobaculum zhutongyuii</name>
    <dbReference type="NCBI Taxonomy" id="2498113"/>
    <lineage>
        <taxon>Bacteria</taxon>
        <taxon>Pseudomonadati</taxon>
        <taxon>Pseudomonadota</taxon>
        <taxon>Gammaproteobacteria</taxon>
        <taxon>Enterobacterales</taxon>
        <taxon>Budviciaceae</taxon>
        <taxon>Limnobaculum</taxon>
    </lineage>
</organism>
<dbReference type="InterPro" id="IPR005068">
    <property type="entry name" value="Phage_lambda_Stf-r2"/>
</dbReference>
<dbReference type="InterPro" id="IPR051934">
    <property type="entry name" value="Phage_Tail_Fiber_Structural"/>
</dbReference>
<evidence type="ECO:0000313" key="6">
    <source>
        <dbReference type="Proteomes" id="UP000293154"/>
    </source>
</evidence>
<evidence type="ECO:0000256" key="1">
    <source>
        <dbReference type="ARBA" id="ARBA00004328"/>
    </source>
</evidence>
<gene>
    <name evidence="5" type="ORF">EKN56_13605</name>
</gene>
<accession>A0A411WMD6</accession>
<name>A0A411WMD6_9GAMM</name>
<evidence type="ECO:0000313" key="5">
    <source>
        <dbReference type="EMBL" id="QBH97342.1"/>
    </source>
</evidence>
<dbReference type="Proteomes" id="UP000293154">
    <property type="component" value="Chromosome"/>
</dbReference>
<dbReference type="KEGG" id="prag:EKN56_13605"/>
<dbReference type="Pfam" id="PF03406">
    <property type="entry name" value="Phage_fiber_2"/>
    <property type="match status" value="1"/>
</dbReference>
<dbReference type="InterPro" id="IPR022225">
    <property type="entry name" value="Phage_tail_fibre_N"/>
</dbReference>